<reference evidence="6" key="1">
    <citation type="journal article" date="2019" name="Int. J. Syst. Evol. Microbiol.">
        <title>The Global Catalogue of Microorganisms (GCM) 10K type strain sequencing project: providing services to taxonomists for standard genome sequencing and annotation.</title>
        <authorList>
            <consortium name="The Broad Institute Genomics Platform"/>
            <consortium name="The Broad Institute Genome Sequencing Center for Infectious Disease"/>
            <person name="Wu L."/>
            <person name="Ma J."/>
        </authorList>
    </citation>
    <scope>NUCLEOTIDE SEQUENCE [LARGE SCALE GENOMIC DNA]</scope>
    <source>
        <strain evidence="6">CGMCC 4.7397</strain>
    </source>
</reference>
<accession>A0ABW1I1P4</accession>
<evidence type="ECO:0000313" key="5">
    <source>
        <dbReference type="EMBL" id="MFC5946858.1"/>
    </source>
</evidence>
<dbReference type="Gene3D" id="1.20.120.530">
    <property type="entry name" value="GntR ligand-binding domain-like"/>
    <property type="match status" value="1"/>
</dbReference>
<dbReference type="SUPFAM" id="SSF48008">
    <property type="entry name" value="GntR ligand-binding domain-like"/>
    <property type="match status" value="1"/>
</dbReference>
<gene>
    <name evidence="5" type="ORF">ACFQH9_01035</name>
</gene>
<protein>
    <submittedName>
        <fullName evidence="5">GntR family transcriptional regulator</fullName>
    </submittedName>
</protein>
<evidence type="ECO:0000256" key="2">
    <source>
        <dbReference type="ARBA" id="ARBA00023125"/>
    </source>
</evidence>
<keyword evidence="6" id="KW-1185">Reference proteome</keyword>
<sequence length="222" mass="23670">MHHEGARASRPEHGELRDRICVWILAGEVVVDGELSLTEIATRSGAPNDEIRLALDQLTDEGVVELTADFAARVRVPTRDALAEVDAVRRELEALAVRRFLEHASAEQRAALEDAARAFRELAVDGAGPACLLRARDRFYHALLRGAGGTNTIALLADLRVDIALVIRAGLLEHERALAMAGELETVAAAVSRGDLAAAVAAVEEHVTRSSEAAARAIGLPA</sequence>
<dbReference type="InterPro" id="IPR008920">
    <property type="entry name" value="TF_FadR/GntR_C"/>
</dbReference>
<dbReference type="InterPro" id="IPR011711">
    <property type="entry name" value="GntR_C"/>
</dbReference>
<name>A0ABW1I1P4_9PSEU</name>
<keyword evidence="1" id="KW-0805">Transcription regulation</keyword>
<keyword evidence="3" id="KW-0804">Transcription</keyword>
<keyword evidence="2" id="KW-0238">DNA-binding</keyword>
<dbReference type="EMBL" id="JBHSQK010000003">
    <property type="protein sequence ID" value="MFC5946858.1"/>
    <property type="molecule type" value="Genomic_DNA"/>
</dbReference>
<evidence type="ECO:0000313" key="6">
    <source>
        <dbReference type="Proteomes" id="UP001596119"/>
    </source>
</evidence>
<evidence type="ECO:0000256" key="1">
    <source>
        <dbReference type="ARBA" id="ARBA00023015"/>
    </source>
</evidence>
<organism evidence="5 6">
    <name type="scientific">Pseudonocardia lutea</name>
    <dbReference type="NCBI Taxonomy" id="2172015"/>
    <lineage>
        <taxon>Bacteria</taxon>
        <taxon>Bacillati</taxon>
        <taxon>Actinomycetota</taxon>
        <taxon>Actinomycetes</taxon>
        <taxon>Pseudonocardiales</taxon>
        <taxon>Pseudonocardiaceae</taxon>
        <taxon>Pseudonocardia</taxon>
    </lineage>
</organism>
<evidence type="ECO:0000259" key="4">
    <source>
        <dbReference type="SMART" id="SM00895"/>
    </source>
</evidence>
<proteinExistence type="predicted"/>
<dbReference type="SMART" id="SM00895">
    <property type="entry name" value="FCD"/>
    <property type="match status" value="1"/>
</dbReference>
<feature type="domain" description="GntR C-terminal" evidence="4">
    <location>
        <begin position="84"/>
        <end position="209"/>
    </location>
</feature>
<dbReference type="PANTHER" id="PTHR43537:SF49">
    <property type="entry name" value="TRANSCRIPTIONAL REGULATORY PROTEIN"/>
    <property type="match status" value="1"/>
</dbReference>
<dbReference type="PANTHER" id="PTHR43537">
    <property type="entry name" value="TRANSCRIPTIONAL REGULATOR, GNTR FAMILY"/>
    <property type="match status" value="1"/>
</dbReference>
<dbReference type="Pfam" id="PF07729">
    <property type="entry name" value="FCD"/>
    <property type="match status" value="1"/>
</dbReference>
<evidence type="ECO:0000256" key="3">
    <source>
        <dbReference type="ARBA" id="ARBA00023163"/>
    </source>
</evidence>
<dbReference type="SUPFAM" id="SSF46785">
    <property type="entry name" value="Winged helix' DNA-binding domain"/>
    <property type="match status" value="1"/>
</dbReference>
<comment type="caution">
    <text evidence="5">The sequence shown here is derived from an EMBL/GenBank/DDBJ whole genome shotgun (WGS) entry which is preliminary data.</text>
</comment>
<dbReference type="Proteomes" id="UP001596119">
    <property type="component" value="Unassembled WGS sequence"/>
</dbReference>
<dbReference type="InterPro" id="IPR036390">
    <property type="entry name" value="WH_DNA-bd_sf"/>
</dbReference>
<dbReference type="RefSeq" id="WP_379563155.1">
    <property type="nucleotide sequence ID" value="NZ_JBHSQK010000003.1"/>
</dbReference>